<proteinExistence type="predicted"/>
<accession>A0A8S9YCH5</accession>
<evidence type="ECO:0000313" key="2">
    <source>
        <dbReference type="EMBL" id="KAF7233972.1"/>
    </source>
</evidence>
<dbReference type="Proteomes" id="UP000822476">
    <property type="component" value="Unassembled WGS sequence"/>
</dbReference>
<keyword evidence="1" id="KW-0472">Membrane</keyword>
<protein>
    <submittedName>
        <fullName evidence="2">Uncharacterized protein</fullName>
    </submittedName>
</protein>
<name>A0A8S9YCH5_9TREM</name>
<reference evidence="2" key="1">
    <citation type="submission" date="2019-07" db="EMBL/GenBank/DDBJ databases">
        <title>Annotation for the trematode Paragonimus miyazaki's.</title>
        <authorList>
            <person name="Choi Y.-J."/>
        </authorList>
    </citation>
    <scope>NUCLEOTIDE SEQUENCE</scope>
    <source>
        <strain evidence="2">Japan</strain>
    </source>
</reference>
<dbReference type="OrthoDB" id="10439077at2759"/>
<organism evidence="2 3">
    <name type="scientific">Paragonimus skrjabini miyazakii</name>
    <dbReference type="NCBI Taxonomy" id="59628"/>
    <lineage>
        <taxon>Eukaryota</taxon>
        <taxon>Metazoa</taxon>
        <taxon>Spiralia</taxon>
        <taxon>Lophotrochozoa</taxon>
        <taxon>Platyhelminthes</taxon>
        <taxon>Trematoda</taxon>
        <taxon>Digenea</taxon>
        <taxon>Plagiorchiida</taxon>
        <taxon>Troglotremata</taxon>
        <taxon>Troglotrematidae</taxon>
        <taxon>Paragonimus</taxon>
    </lineage>
</organism>
<dbReference type="EMBL" id="JTDE01014882">
    <property type="protein sequence ID" value="KAF7233972.1"/>
    <property type="molecule type" value="Genomic_DNA"/>
</dbReference>
<keyword evidence="1" id="KW-1133">Transmembrane helix</keyword>
<feature type="transmembrane region" description="Helical" evidence="1">
    <location>
        <begin position="28"/>
        <end position="49"/>
    </location>
</feature>
<dbReference type="AlphaFoldDB" id="A0A8S9YCH5"/>
<keyword evidence="3" id="KW-1185">Reference proteome</keyword>
<gene>
    <name evidence="2" type="ORF">EG68_12063</name>
</gene>
<evidence type="ECO:0000313" key="3">
    <source>
        <dbReference type="Proteomes" id="UP000822476"/>
    </source>
</evidence>
<keyword evidence="1" id="KW-0812">Transmembrane</keyword>
<evidence type="ECO:0000256" key="1">
    <source>
        <dbReference type="SAM" id="Phobius"/>
    </source>
</evidence>
<sequence>MIRSIDNSTLPSTYINTESICLLSTELVFYNMFKLIFVLVLCMTVVCPLEATSHGLKSDALSRDPDSFEDWEQRPVLPPRVNLEELRRKRRN</sequence>
<comment type="caution">
    <text evidence="2">The sequence shown here is derived from an EMBL/GenBank/DDBJ whole genome shotgun (WGS) entry which is preliminary data.</text>
</comment>